<reference evidence="4 5" key="1">
    <citation type="submission" date="2016-02" db="EMBL/GenBank/DDBJ databases">
        <authorList>
            <person name="Wen L."/>
            <person name="He K."/>
            <person name="Yang H."/>
        </authorList>
    </citation>
    <scope>NUCLEOTIDE SEQUENCE [LARGE SCALE GENOMIC DNA]</scope>
    <source>
        <strain evidence="4 5">CV58</strain>
    </source>
</reference>
<dbReference type="EMBL" id="LSZO01000058">
    <property type="protein sequence ID" value="KXU38965.1"/>
    <property type="molecule type" value="Genomic_DNA"/>
</dbReference>
<feature type="repeat" description="ANK" evidence="3">
    <location>
        <begin position="177"/>
        <end position="209"/>
    </location>
</feature>
<dbReference type="Pfam" id="PF12796">
    <property type="entry name" value="Ank_2"/>
    <property type="match status" value="1"/>
</dbReference>
<keyword evidence="5" id="KW-1185">Reference proteome</keyword>
<sequence>MALPIIVILSACLFDESNAQTKSKLQVTASYVFKDKGSAVVRLAEAAARGDRQAVAKLVQQGADVNALGDLDTSVLQWAFWNQSIDGMQALLKAGADPALIDNKGMTVMHYAAAIDDPSLLQGLLDAGVSTEVRDPKGQTPLHEAIWNRREPQLRILLGAGADPNAQAITGEGMLETGSRPLHLAASLNDVKGILALLEAGADPRALNGRGRTFQSYLNTMDESIATDSFVAGKRKIEAWLVKHGVELERKP</sequence>
<evidence type="ECO:0000256" key="1">
    <source>
        <dbReference type="ARBA" id="ARBA00022737"/>
    </source>
</evidence>
<dbReference type="PROSITE" id="PS50297">
    <property type="entry name" value="ANK_REP_REGION"/>
    <property type="match status" value="3"/>
</dbReference>
<dbReference type="SUPFAM" id="SSF48403">
    <property type="entry name" value="Ankyrin repeat"/>
    <property type="match status" value="1"/>
</dbReference>
<evidence type="ECO:0000313" key="5">
    <source>
        <dbReference type="Proteomes" id="UP000072660"/>
    </source>
</evidence>
<feature type="repeat" description="ANK" evidence="3">
    <location>
        <begin position="137"/>
        <end position="169"/>
    </location>
</feature>
<evidence type="ECO:0000313" key="4">
    <source>
        <dbReference type="EMBL" id="KXU38965.1"/>
    </source>
</evidence>
<comment type="caution">
    <text evidence="4">The sequence shown here is derived from an EMBL/GenBank/DDBJ whole genome shotgun (WGS) entry which is preliminary data.</text>
</comment>
<feature type="repeat" description="ANK" evidence="3">
    <location>
        <begin position="104"/>
        <end position="136"/>
    </location>
</feature>
<dbReference type="PROSITE" id="PS50088">
    <property type="entry name" value="ANK_REPEAT"/>
    <property type="match status" value="3"/>
</dbReference>
<organism evidence="4 5">
    <name type="scientific">Ventosimonas gracilis</name>
    <dbReference type="NCBI Taxonomy" id="1680762"/>
    <lineage>
        <taxon>Bacteria</taxon>
        <taxon>Pseudomonadati</taxon>
        <taxon>Pseudomonadota</taxon>
        <taxon>Gammaproteobacteria</taxon>
        <taxon>Pseudomonadales</taxon>
        <taxon>Ventosimonadaceae</taxon>
        <taxon>Ventosimonas</taxon>
    </lineage>
</organism>
<dbReference type="AlphaFoldDB" id="A0A139SWG6"/>
<dbReference type="PANTHER" id="PTHR24171">
    <property type="entry name" value="ANKYRIN REPEAT DOMAIN-CONTAINING PROTEIN 39-RELATED"/>
    <property type="match status" value="1"/>
</dbReference>
<keyword evidence="2 3" id="KW-0040">ANK repeat</keyword>
<proteinExistence type="predicted"/>
<dbReference type="SMART" id="SM00248">
    <property type="entry name" value="ANK"/>
    <property type="match status" value="5"/>
</dbReference>
<accession>A0A139SWG6</accession>
<protein>
    <submittedName>
        <fullName evidence="4">Uncharacterized protein</fullName>
    </submittedName>
</protein>
<dbReference type="InterPro" id="IPR036770">
    <property type="entry name" value="Ankyrin_rpt-contain_sf"/>
</dbReference>
<name>A0A139SWG6_9GAMM</name>
<dbReference type="Proteomes" id="UP000072660">
    <property type="component" value="Unassembled WGS sequence"/>
</dbReference>
<dbReference type="Pfam" id="PF00023">
    <property type="entry name" value="Ank"/>
    <property type="match status" value="1"/>
</dbReference>
<dbReference type="InterPro" id="IPR002110">
    <property type="entry name" value="Ankyrin_rpt"/>
</dbReference>
<evidence type="ECO:0000256" key="2">
    <source>
        <dbReference type="ARBA" id="ARBA00023043"/>
    </source>
</evidence>
<keyword evidence="1" id="KW-0677">Repeat</keyword>
<evidence type="ECO:0000256" key="3">
    <source>
        <dbReference type="PROSITE-ProRule" id="PRU00023"/>
    </source>
</evidence>
<gene>
    <name evidence="4" type="ORF">AXE65_11010</name>
</gene>
<dbReference type="Gene3D" id="1.25.40.20">
    <property type="entry name" value="Ankyrin repeat-containing domain"/>
    <property type="match status" value="1"/>
</dbReference>